<evidence type="ECO:0000313" key="2">
    <source>
        <dbReference type="Proteomes" id="UP000499080"/>
    </source>
</evidence>
<protein>
    <submittedName>
        <fullName evidence="1">Uncharacterized protein</fullName>
    </submittedName>
</protein>
<proteinExistence type="predicted"/>
<accession>A0A4Y2CRN2</accession>
<name>A0A4Y2CRN2_ARAVE</name>
<evidence type="ECO:0000313" key="1">
    <source>
        <dbReference type="EMBL" id="GBM06447.1"/>
    </source>
</evidence>
<keyword evidence="2" id="KW-1185">Reference proteome</keyword>
<dbReference type="AlphaFoldDB" id="A0A4Y2CRN2"/>
<sequence>MIPTTVRTPYSTIIRQFWKNEERSDQTEDESDALYLNGKVTKYSDQESNSEIDVEDNPVHEELKLLKLEHKLLYHPTIQPLILLYHKK</sequence>
<reference evidence="1 2" key="1">
    <citation type="journal article" date="2019" name="Sci. Rep.">
        <title>Orb-weaving spider Araneus ventricosus genome elucidates the spidroin gene catalogue.</title>
        <authorList>
            <person name="Kono N."/>
            <person name="Nakamura H."/>
            <person name="Ohtoshi R."/>
            <person name="Moran D.A.P."/>
            <person name="Shinohara A."/>
            <person name="Yoshida Y."/>
            <person name="Fujiwara M."/>
            <person name="Mori M."/>
            <person name="Tomita M."/>
            <person name="Arakawa K."/>
        </authorList>
    </citation>
    <scope>NUCLEOTIDE SEQUENCE [LARGE SCALE GENOMIC DNA]</scope>
</reference>
<dbReference type="Proteomes" id="UP000499080">
    <property type="component" value="Unassembled WGS sequence"/>
</dbReference>
<organism evidence="1 2">
    <name type="scientific">Araneus ventricosus</name>
    <name type="common">Orbweaver spider</name>
    <name type="synonym">Epeira ventricosa</name>
    <dbReference type="NCBI Taxonomy" id="182803"/>
    <lineage>
        <taxon>Eukaryota</taxon>
        <taxon>Metazoa</taxon>
        <taxon>Ecdysozoa</taxon>
        <taxon>Arthropoda</taxon>
        <taxon>Chelicerata</taxon>
        <taxon>Arachnida</taxon>
        <taxon>Araneae</taxon>
        <taxon>Araneomorphae</taxon>
        <taxon>Entelegynae</taxon>
        <taxon>Araneoidea</taxon>
        <taxon>Araneidae</taxon>
        <taxon>Araneus</taxon>
    </lineage>
</organism>
<comment type="caution">
    <text evidence="1">The sequence shown here is derived from an EMBL/GenBank/DDBJ whole genome shotgun (WGS) entry which is preliminary data.</text>
</comment>
<dbReference type="EMBL" id="BGPR01000229">
    <property type="protein sequence ID" value="GBM06447.1"/>
    <property type="molecule type" value="Genomic_DNA"/>
</dbReference>
<gene>
    <name evidence="1" type="ORF">AVEN_58299_1</name>
</gene>